<dbReference type="Pfam" id="PF23598">
    <property type="entry name" value="LRR_14"/>
    <property type="match status" value="1"/>
</dbReference>
<feature type="domain" description="Disease resistance R13L4/SHOC-2-like LRR" evidence="7">
    <location>
        <begin position="550"/>
        <end position="877"/>
    </location>
</feature>
<evidence type="ECO:0000256" key="3">
    <source>
        <dbReference type="ARBA" id="ARBA00022821"/>
    </source>
</evidence>
<feature type="domain" description="Disease resistance N-terminal" evidence="5">
    <location>
        <begin position="6"/>
        <end position="89"/>
    </location>
</feature>
<feature type="domain" description="Disease resistance protein winged helix" evidence="6">
    <location>
        <begin position="434"/>
        <end position="505"/>
    </location>
</feature>
<organism evidence="8 9">
    <name type="scientific">Ziziphus jujuba</name>
    <name type="common">Chinese jujube</name>
    <name type="synonym">Ziziphus sativa</name>
    <dbReference type="NCBI Taxonomy" id="326968"/>
    <lineage>
        <taxon>Eukaryota</taxon>
        <taxon>Viridiplantae</taxon>
        <taxon>Streptophyta</taxon>
        <taxon>Embryophyta</taxon>
        <taxon>Tracheophyta</taxon>
        <taxon>Spermatophyta</taxon>
        <taxon>Magnoliopsida</taxon>
        <taxon>eudicotyledons</taxon>
        <taxon>Gunneridae</taxon>
        <taxon>Pentapetalae</taxon>
        <taxon>rosids</taxon>
        <taxon>fabids</taxon>
        <taxon>Rosales</taxon>
        <taxon>Rhamnaceae</taxon>
        <taxon>Paliureae</taxon>
        <taxon>Ziziphus</taxon>
    </lineage>
</organism>
<evidence type="ECO:0000259" key="5">
    <source>
        <dbReference type="Pfam" id="PF18052"/>
    </source>
</evidence>
<proteinExistence type="predicted"/>
<dbReference type="InterPro" id="IPR055414">
    <property type="entry name" value="LRR_R13L4/SHOC2-like"/>
</dbReference>
<dbReference type="SUPFAM" id="SSF52058">
    <property type="entry name" value="L domain-like"/>
    <property type="match status" value="1"/>
</dbReference>
<accession>A0ABM3I4D1</accession>
<evidence type="ECO:0000313" key="9">
    <source>
        <dbReference type="RefSeq" id="XP_048320325.2"/>
    </source>
</evidence>
<evidence type="ECO:0000256" key="1">
    <source>
        <dbReference type="ARBA" id="ARBA00022737"/>
    </source>
</evidence>
<dbReference type="Pfam" id="PF00931">
    <property type="entry name" value="NB-ARC"/>
    <property type="match status" value="1"/>
</dbReference>
<evidence type="ECO:0000259" key="6">
    <source>
        <dbReference type="Pfam" id="PF23559"/>
    </source>
</evidence>
<dbReference type="Gene3D" id="1.10.10.10">
    <property type="entry name" value="Winged helix-like DNA-binding domain superfamily/Winged helix DNA-binding domain"/>
    <property type="match status" value="1"/>
</dbReference>
<keyword evidence="2" id="KW-0547">Nucleotide-binding</keyword>
<dbReference type="Gene3D" id="3.80.10.10">
    <property type="entry name" value="Ribonuclease Inhibitor"/>
    <property type="match status" value="2"/>
</dbReference>
<name>A0ABM3I4D1_ZIZJJ</name>
<dbReference type="Pfam" id="PF18052">
    <property type="entry name" value="Rx_N"/>
    <property type="match status" value="1"/>
</dbReference>
<sequence>MAECSVNFLIEKLSLLVDNEVIIILFRGVREQVVYLRLEYERMRAFLRIADALQDGDEELSVWVRQVTDIAQDTEDILDEFSLLQDHDQAHGFYGSLLKLACCVKNAKASYRIASALKGINSRMKIISQVHKHLRHKFIQAKQGSDSNTWHDCRCDALLLDESDLVGIDKPKKILVEWLIKGGPGREVVSLAGMGGMGKTTLAKQVYDDAGVKKHFKIRAWITVSESCKIQDLLKDMVQQLYKATRRRVPQAVESMNNNQLKRTIKELLQRSRYLIVLDDVWNLDKWHAVKYALPSNSFRSRVVLTTRNADVAAFTSGIESNSKIHNLEPLPLAESWELFCRKTFKGNACPPHLEEICRNILRKCEGLPLAIVAISGVLATKSKWRIDEWDMVSRSLGAEIEGNDKLKYLKKVLSLSFNDLPYYLKYCFLYLSIFPEDHLIEHMRLIRLWVAEGFIEAKEGKTLEEVAEDYVNELMNRSLMQVATTTSDGRVKTFRIHDLLREIIISKSRDQNFAAIVKEQNMQWPDRVRRLSVHNSLEDPLPIRSVSRLRSLFMFGVMEKPLLNKLFPGGFRLLNVLDLRNSPLKKFPVEVVNLYHLKYLSLRDTKVKMVPRYIEKLQNLETLDLKHSQVTELPIEILKLQKLRHLLVYRNEYASYEHFHAKSGFRIMESIGVFRSLQKLCFIEANLEGSEHMMRELGKLTQLRRLGIVKLRRENGKALCSSIEKMTSLRALSISSEEEDDIIDLQNLSAPPVLLQRLYLRGRLEILPHWISSLHSLVRLSLKWSRLKDDPLEDLQHIPNLVHLILCQVHNGEKLCFRSGGFKKLKILGIDEFDELRSIEVESGAMACLEELSIGRCQFLKKVPSGIEHLTKLKVLEFFDMPVELINTIRPDEKCNDCWKISHIPEVYSTYWKEGGWEVYPLESLADGENCPLPKDFINTRELRTRWK</sequence>
<dbReference type="InterPro" id="IPR036388">
    <property type="entry name" value="WH-like_DNA-bd_sf"/>
</dbReference>
<dbReference type="PANTHER" id="PTHR23155:SF1205">
    <property type="entry name" value="DISEASE RESISTANCE PROTEIN RPM1"/>
    <property type="match status" value="1"/>
</dbReference>
<gene>
    <name evidence="9" type="primary">LOC125419124</name>
</gene>
<dbReference type="Gene3D" id="1.20.5.4130">
    <property type="match status" value="1"/>
</dbReference>
<dbReference type="InterPro" id="IPR038005">
    <property type="entry name" value="RX-like_CC"/>
</dbReference>
<dbReference type="SUPFAM" id="SSF52540">
    <property type="entry name" value="P-loop containing nucleoside triphosphate hydrolases"/>
    <property type="match status" value="1"/>
</dbReference>
<dbReference type="GeneID" id="125419124"/>
<dbReference type="Pfam" id="PF23559">
    <property type="entry name" value="WHD_DRP"/>
    <property type="match status" value="1"/>
</dbReference>
<dbReference type="InterPro" id="IPR002182">
    <property type="entry name" value="NB-ARC"/>
</dbReference>
<dbReference type="PANTHER" id="PTHR23155">
    <property type="entry name" value="DISEASE RESISTANCE PROTEIN RP"/>
    <property type="match status" value="1"/>
</dbReference>
<feature type="domain" description="NB-ARC" evidence="4">
    <location>
        <begin position="171"/>
        <end position="349"/>
    </location>
</feature>
<dbReference type="Gene3D" id="1.10.8.430">
    <property type="entry name" value="Helical domain of apoptotic protease-activating factors"/>
    <property type="match status" value="1"/>
</dbReference>
<dbReference type="Proteomes" id="UP001652623">
    <property type="component" value="Chromosome 6"/>
</dbReference>
<dbReference type="InterPro" id="IPR058922">
    <property type="entry name" value="WHD_DRP"/>
</dbReference>
<dbReference type="InterPro" id="IPR041118">
    <property type="entry name" value="Rx_N"/>
</dbReference>
<keyword evidence="8" id="KW-1185">Reference proteome</keyword>
<dbReference type="InterPro" id="IPR044974">
    <property type="entry name" value="Disease_R_plants"/>
</dbReference>
<keyword evidence="3" id="KW-0611">Plant defense</keyword>
<evidence type="ECO:0000256" key="2">
    <source>
        <dbReference type="ARBA" id="ARBA00022741"/>
    </source>
</evidence>
<protein>
    <submittedName>
        <fullName evidence="9">Disease resistance protein RPM1 isoform X1</fullName>
    </submittedName>
</protein>
<dbReference type="RefSeq" id="XP_048320325.2">
    <property type="nucleotide sequence ID" value="XM_048464368.2"/>
</dbReference>
<dbReference type="Gene3D" id="3.40.50.300">
    <property type="entry name" value="P-loop containing nucleotide triphosphate hydrolases"/>
    <property type="match status" value="1"/>
</dbReference>
<dbReference type="InterPro" id="IPR032675">
    <property type="entry name" value="LRR_dom_sf"/>
</dbReference>
<evidence type="ECO:0000313" key="8">
    <source>
        <dbReference type="Proteomes" id="UP001652623"/>
    </source>
</evidence>
<dbReference type="InterPro" id="IPR027417">
    <property type="entry name" value="P-loop_NTPase"/>
</dbReference>
<evidence type="ECO:0000259" key="7">
    <source>
        <dbReference type="Pfam" id="PF23598"/>
    </source>
</evidence>
<keyword evidence="1" id="KW-0677">Repeat</keyword>
<dbReference type="CDD" id="cd14798">
    <property type="entry name" value="RX-CC_like"/>
    <property type="match status" value="1"/>
</dbReference>
<evidence type="ECO:0000259" key="4">
    <source>
        <dbReference type="Pfam" id="PF00931"/>
    </source>
</evidence>
<dbReference type="InterPro" id="IPR042197">
    <property type="entry name" value="Apaf_helical"/>
</dbReference>
<dbReference type="PRINTS" id="PR00364">
    <property type="entry name" value="DISEASERSIST"/>
</dbReference>
<reference evidence="9" key="1">
    <citation type="submission" date="2025-08" db="UniProtKB">
        <authorList>
            <consortium name="RefSeq"/>
        </authorList>
    </citation>
    <scope>IDENTIFICATION</scope>
    <source>
        <tissue evidence="9">Seedling</tissue>
    </source>
</reference>